<name>A0A4C1UHF0_EUMVA</name>
<feature type="compositionally biased region" description="Basic and acidic residues" evidence="1">
    <location>
        <begin position="65"/>
        <end position="77"/>
    </location>
</feature>
<proteinExistence type="predicted"/>
<accession>A0A4C1UHF0</accession>
<dbReference type="Proteomes" id="UP000299102">
    <property type="component" value="Unassembled WGS sequence"/>
</dbReference>
<sequence length="111" mass="12324">MREFSPVDGGRSRWPPLPPSSLSRSVGSARQETCLGARPPPPRSSRPPPYRRARTNPSSSSSKFESVRVIESRESVKESAANPAPHVGRHRPMSKSCAERKCERERERAAC</sequence>
<dbReference type="EMBL" id="BGZK01000173">
    <property type="protein sequence ID" value="GBP25835.1"/>
    <property type="molecule type" value="Genomic_DNA"/>
</dbReference>
<keyword evidence="3" id="KW-1185">Reference proteome</keyword>
<evidence type="ECO:0000313" key="2">
    <source>
        <dbReference type="EMBL" id="GBP25835.1"/>
    </source>
</evidence>
<gene>
    <name evidence="2" type="ORF">EVAR_81714_1</name>
</gene>
<feature type="compositionally biased region" description="Basic and acidic residues" evidence="1">
    <location>
        <begin position="97"/>
        <end position="111"/>
    </location>
</feature>
<comment type="caution">
    <text evidence="2">The sequence shown here is derived from an EMBL/GenBank/DDBJ whole genome shotgun (WGS) entry which is preliminary data.</text>
</comment>
<dbReference type="AlphaFoldDB" id="A0A4C1UHF0"/>
<evidence type="ECO:0000313" key="3">
    <source>
        <dbReference type="Proteomes" id="UP000299102"/>
    </source>
</evidence>
<feature type="compositionally biased region" description="Pro residues" evidence="1">
    <location>
        <begin position="38"/>
        <end position="48"/>
    </location>
</feature>
<feature type="region of interest" description="Disordered" evidence="1">
    <location>
        <begin position="1"/>
        <end position="111"/>
    </location>
</feature>
<reference evidence="2 3" key="1">
    <citation type="journal article" date="2019" name="Commun. Biol.">
        <title>The bagworm genome reveals a unique fibroin gene that provides high tensile strength.</title>
        <authorList>
            <person name="Kono N."/>
            <person name="Nakamura H."/>
            <person name="Ohtoshi R."/>
            <person name="Tomita M."/>
            <person name="Numata K."/>
            <person name="Arakawa K."/>
        </authorList>
    </citation>
    <scope>NUCLEOTIDE SEQUENCE [LARGE SCALE GENOMIC DNA]</scope>
</reference>
<organism evidence="2 3">
    <name type="scientific">Eumeta variegata</name>
    <name type="common">Bagworm moth</name>
    <name type="synonym">Eumeta japonica</name>
    <dbReference type="NCBI Taxonomy" id="151549"/>
    <lineage>
        <taxon>Eukaryota</taxon>
        <taxon>Metazoa</taxon>
        <taxon>Ecdysozoa</taxon>
        <taxon>Arthropoda</taxon>
        <taxon>Hexapoda</taxon>
        <taxon>Insecta</taxon>
        <taxon>Pterygota</taxon>
        <taxon>Neoptera</taxon>
        <taxon>Endopterygota</taxon>
        <taxon>Lepidoptera</taxon>
        <taxon>Glossata</taxon>
        <taxon>Ditrysia</taxon>
        <taxon>Tineoidea</taxon>
        <taxon>Psychidae</taxon>
        <taxon>Oiketicinae</taxon>
        <taxon>Eumeta</taxon>
    </lineage>
</organism>
<evidence type="ECO:0000256" key="1">
    <source>
        <dbReference type="SAM" id="MobiDB-lite"/>
    </source>
</evidence>
<protein>
    <submittedName>
        <fullName evidence="2">Uncharacterized protein</fullName>
    </submittedName>
</protein>